<dbReference type="RefSeq" id="WP_253303826.1">
    <property type="nucleotide sequence ID" value="NZ_CP099582.1"/>
</dbReference>
<gene>
    <name evidence="1" type="ORF">NF865_05700</name>
</gene>
<organism evidence="1 2">
    <name type="scientific">Thermococcus aggregans</name>
    <dbReference type="NCBI Taxonomy" id="110163"/>
    <lineage>
        <taxon>Archaea</taxon>
        <taxon>Methanobacteriati</taxon>
        <taxon>Methanobacteriota</taxon>
        <taxon>Thermococci</taxon>
        <taxon>Thermococcales</taxon>
        <taxon>Thermococcaceae</taxon>
        <taxon>Thermococcus</taxon>
    </lineage>
</organism>
<proteinExistence type="predicted"/>
<name>A0A9E7MVN7_THEAG</name>
<accession>A0A9E7MVN7</accession>
<evidence type="ECO:0000313" key="1">
    <source>
        <dbReference type="EMBL" id="USS39869.1"/>
    </source>
</evidence>
<dbReference type="KEGG" id="tagg:NF865_05700"/>
<dbReference type="Proteomes" id="UP001055732">
    <property type="component" value="Chromosome"/>
</dbReference>
<sequence length="69" mass="7833">MMGYGAGPGAMGYGVMDEDMYEEMAEHMAGDDFAEIYEEMGEGMEEHTGYGWRGMHEYCERVMGIEEDE</sequence>
<dbReference type="AlphaFoldDB" id="A0A9E7MVN7"/>
<keyword evidence="2" id="KW-1185">Reference proteome</keyword>
<dbReference type="EMBL" id="CP099582">
    <property type="protein sequence ID" value="USS39869.1"/>
    <property type="molecule type" value="Genomic_DNA"/>
</dbReference>
<evidence type="ECO:0000313" key="2">
    <source>
        <dbReference type="Proteomes" id="UP001055732"/>
    </source>
</evidence>
<protein>
    <submittedName>
        <fullName evidence="1">Uncharacterized protein</fullName>
    </submittedName>
</protein>
<reference evidence="1" key="1">
    <citation type="journal article" date="1998" name="Int. J. Syst. Bacteriol. 48 Pt">
        <title>Thermococcus guaymasensis sp. nov. and Thermococcus aggregans sp. nov., two novel thermophilic archaea isolated from the Guaymas Basin hydrothermal vent site.</title>
        <authorList>
            <person name="Canganella F."/>
            <person name="Jones W.J."/>
            <person name="Gambacorta A."/>
            <person name="Antranikian G."/>
        </authorList>
    </citation>
    <scope>NUCLEOTIDE SEQUENCE</scope>
    <source>
        <strain evidence="1">TY</strain>
    </source>
</reference>
<reference evidence="1" key="2">
    <citation type="submission" date="2022-06" db="EMBL/GenBank/DDBJ databases">
        <authorList>
            <person name="Park Y.-J."/>
        </authorList>
    </citation>
    <scope>NUCLEOTIDE SEQUENCE</scope>
    <source>
        <strain evidence="1">TY</strain>
    </source>
</reference>